<proteinExistence type="predicted"/>
<evidence type="ECO:0000256" key="4">
    <source>
        <dbReference type="ARBA" id="ARBA00022737"/>
    </source>
</evidence>
<dbReference type="GO" id="GO:0003723">
    <property type="term" value="F:RNA binding"/>
    <property type="evidence" value="ECO:0007669"/>
    <property type="project" value="InterPro"/>
</dbReference>
<keyword evidence="12" id="KW-1185">Reference proteome</keyword>
<dbReference type="Pfam" id="PF12230">
    <property type="entry name" value="PRP21_like_P"/>
    <property type="match status" value="1"/>
</dbReference>
<feature type="coiled-coil region" evidence="7">
    <location>
        <begin position="364"/>
        <end position="392"/>
    </location>
</feature>
<keyword evidence="2" id="KW-0507">mRNA processing</keyword>
<evidence type="ECO:0000256" key="7">
    <source>
        <dbReference type="SAM" id="Coils"/>
    </source>
</evidence>
<dbReference type="Gene3D" id="3.10.20.90">
    <property type="entry name" value="Phosphatidylinositol 3-kinase Catalytic Subunit, Chain A, domain 1"/>
    <property type="match status" value="1"/>
</dbReference>
<accession>A0AAD9FQU3</accession>
<keyword evidence="7" id="KW-0175">Coiled coil</keyword>
<evidence type="ECO:0000256" key="3">
    <source>
        <dbReference type="ARBA" id="ARBA00022728"/>
    </source>
</evidence>
<dbReference type="InterPro" id="IPR022030">
    <property type="entry name" value="SF3A1_dom"/>
</dbReference>
<keyword evidence="4" id="KW-0677">Repeat</keyword>
<dbReference type="PANTHER" id="PTHR15316:SF1">
    <property type="entry name" value="SPLICING FACTOR 3A SUBUNIT 1"/>
    <property type="match status" value="1"/>
</dbReference>
<keyword evidence="6" id="KW-0539">Nucleus</keyword>
<keyword evidence="3" id="KW-0747">Spliceosome</keyword>
<feature type="region of interest" description="Disordered" evidence="8">
    <location>
        <begin position="1"/>
        <end position="66"/>
    </location>
</feature>
<dbReference type="InterPro" id="IPR029071">
    <property type="entry name" value="Ubiquitin-like_domsf"/>
</dbReference>
<dbReference type="Pfam" id="PF00240">
    <property type="entry name" value="ubiquitin"/>
    <property type="match status" value="1"/>
</dbReference>
<feature type="domain" description="SURP motif" evidence="10">
    <location>
        <begin position="76"/>
        <end position="120"/>
    </location>
</feature>
<evidence type="ECO:0000256" key="2">
    <source>
        <dbReference type="ARBA" id="ARBA00022664"/>
    </source>
</evidence>
<organism evidence="11 12">
    <name type="scientific">Papiliotrema laurentii</name>
    <name type="common">Cryptococcus laurentii</name>
    <dbReference type="NCBI Taxonomy" id="5418"/>
    <lineage>
        <taxon>Eukaryota</taxon>
        <taxon>Fungi</taxon>
        <taxon>Dikarya</taxon>
        <taxon>Basidiomycota</taxon>
        <taxon>Agaricomycotina</taxon>
        <taxon>Tremellomycetes</taxon>
        <taxon>Tremellales</taxon>
        <taxon>Rhynchogastremaceae</taxon>
        <taxon>Papiliotrema</taxon>
    </lineage>
</organism>
<gene>
    <name evidence="11" type="ORF">DB88DRAFT_464153</name>
</gene>
<evidence type="ECO:0000313" key="11">
    <source>
        <dbReference type="EMBL" id="KAK1924497.1"/>
    </source>
</evidence>
<dbReference type="EMBL" id="JAODAN010000005">
    <property type="protein sequence ID" value="KAK1924497.1"/>
    <property type="molecule type" value="Genomic_DNA"/>
</dbReference>
<evidence type="ECO:0000256" key="6">
    <source>
        <dbReference type="ARBA" id="ARBA00023242"/>
    </source>
</evidence>
<evidence type="ECO:0000259" key="10">
    <source>
        <dbReference type="PROSITE" id="PS50128"/>
    </source>
</evidence>
<evidence type="ECO:0000256" key="5">
    <source>
        <dbReference type="ARBA" id="ARBA00023187"/>
    </source>
</evidence>
<dbReference type="FunFam" id="1.10.10.790:FF:000001">
    <property type="entry name" value="Splicing factor 3a, subunit 1"/>
    <property type="match status" value="1"/>
</dbReference>
<dbReference type="PROSITE" id="PS50128">
    <property type="entry name" value="SURP"/>
    <property type="match status" value="2"/>
</dbReference>
<dbReference type="GO" id="GO:0005686">
    <property type="term" value="C:U2 snRNP"/>
    <property type="evidence" value="ECO:0007669"/>
    <property type="project" value="TreeGrafter"/>
</dbReference>
<dbReference type="InterPro" id="IPR045146">
    <property type="entry name" value="SF3A1"/>
</dbReference>
<name>A0AAD9FQU3_PAPLA</name>
<dbReference type="Pfam" id="PF01805">
    <property type="entry name" value="Surp"/>
    <property type="match status" value="2"/>
</dbReference>
<evidence type="ECO:0000256" key="1">
    <source>
        <dbReference type="ARBA" id="ARBA00004123"/>
    </source>
</evidence>
<dbReference type="GO" id="GO:0045292">
    <property type="term" value="P:mRNA cis splicing, via spliceosome"/>
    <property type="evidence" value="ECO:0007669"/>
    <property type="project" value="InterPro"/>
</dbReference>
<dbReference type="SUPFAM" id="SSF109905">
    <property type="entry name" value="Surp module (SWAP domain)"/>
    <property type="match status" value="2"/>
</dbReference>
<evidence type="ECO:0000259" key="9">
    <source>
        <dbReference type="PROSITE" id="PS50053"/>
    </source>
</evidence>
<feature type="region of interest" description="Disordered" evidence="8">
    <location>
        <begin position="546"/>
        <end position="571"/>
    </location>
</feature>
<feature type="domain" description="Ubiquitin-like" evidence="9">
    <location>
        <begin position="717"/>
        <end position="777"/>
    </location>
</feature>
<dbReference type="Gene3D" id="1.10.10.790">
    <property type="entry name" value="Surp module"/>
    <property type="match status" value="2"/>
</dbReference>
<comment type="caution">
    <text evidence="11">The sequence shown here is derived from an EMBL/GenBank/DDBJ whole genome shotgun (WGS) entry which is preliminary data.</text>
</comment>
<dbReference type="AlphaFoldDB" id="A0AAD9FQU3"/>
<dbReference type="PANTHER" id="PTHR15316">
    <property type="entry name" value="SPLICEOSOME ASSOCIATED PROTEIN 114/SWAP SPLICING FACTOR-RELATED"/>
    <property type="match status" value="1"/>
</dbReference>
<protein>
    <submittedName>
        <fullName evidence="11">Pre-mRNA splicing factor PRP21 like protein-domain-containing protein</fullName>
    </submittedName>
</protein>
<dbReference type="GO" id="GO:0071013">
    <property type="term" value="C:catalytic step 2 spliceosome"/>
    <property type="evidence" value="ECO:0007669"/>
    <property type="project" value="TreeGrafter"/>
</dbReference>
<feature type="compositionally biased region" description="Polar residues" evidence="8">
    <location>
        <begin position="22"/>
        <end position="43"/>
    </location>
</feature>
<dbReference type="GO" id="GO:0000381">
    <property type="term" value="P:regulation of alternative mRNA splicing, via spliceosome"/>
    <property type="evidence" value="ECO:0007669"/>
    <property type="project" value="TreeGrafter"/>
</dbReference>
<dbReference type="PROSITE" id="PS50053">
    <property type="entry name" value="UBIQUITIN_2"/>
    <property type="match status" value="1"/>
</dbReference>
<dbReference type="Proteomes" id="UP001182556">
    <property type="component" value="Unassembled WGS sequence"/>
</dbReference>
<feature type="domain" description="SURP motif" evidence="10">
    <location>
        <begin position="181"/>
        <end position="223"/>
    </location>
</feature>
<evidence type="ECO:0000256" key="8">
    <source>
        <dbReference type="SAM" id="MobiDB-lite"/>
    </source>
</evidence>
<dbReference type="InterPro" id="IPR000061">
    <property type="entry name" value="Surp"/>
</dbReference>
<keyword evidence="5" id="KW-0508">mRNA splicing</keyword>
<reference evidence="11" key="1">
    <citation type="submission" date="2023-02" db="EMBL/GenBank/DDBJ databases">
        <title>Identification and recombinant expression of a fungal hydrolase from Papiliotrema laurentii that hydrolyzes apple cutin and clears colloidal polyester polyurethane.</title>
        <authorList>
            <consortium name="DOE Joint Genome Institute"/>
            <person name="Roman V.A."/>
            <person name="Bojanowski C."/>
            <person name="Crable B.R."/>
            <person name="Wagner D.N."/>
            <person name="Hung C.S."/>
            <person name="Nadeau L.J."/>
            <person name="Schratz L."/>
            <person name="Haridas S."/>
            <person name="Pangilinan J."/>
            <person name="Lipzen A."/>
            <person name="Na H."/>
            <person name="Yan M."/>
            <person name="Ng V."/>
            <person name="Grigoriev I.V."/>
            <person name="Spatafora J.W."/>
            <person name="Barlow D."/>
            <person name="Biffinger J."/>
            <person name="Kelley-Loughnane N."/>
            <person name="Varaljay V.A."/>
            <person name="Crookes-Goodson W.J."/>
        </authorList>
    </citation>
    <scope>NUCLEOTIDE SEQUENCE</scope>
    <source>
        <strain evidence="11">5307AH</strain>
    </source>
</reference>
<comment type="subcellular location">
    <subcellularLocation>
        <location evidence="1">Nucleus</location>
    </subcellularLocation>
</comment>
<dbReference type="FunFam" id="1.10.10.790:FF:000002">
    <property type="entry name" value="Splicing factor 3A subunit 1"/>
    <property type="match status" value="1"/>
</dbReference>
<feature type="region of interest" description="Disordered" evidence="8">
    <location>
        <begin position="620"/>
        <end position="662"/>
    </location>
</feature>
<feature type="compositionally biased region" description="Low complexity" evidence="8">
    <location>
        <begin position="550"/>
        <end position="571"/>
    </location>
</feature>
<sequence length="777" mass="85692">MSALNLPKPVNTYAGEDELRKATQSTSSAPNGANGSNASTEPNGGQGEDIGEYVAPKPSDRFKEGLIYPPREVRNIIDKTALAISKSPTPHLLEDKIRERQKSDAKFAFMQEDDPFHQYYKYMKERVAEDAEAVRAGTAAPAPTAQQKAVEKDEAALGGYEPKPAEFMVDLPGVTAHDLDILRLTALFHARRGRSFLSSLSIREGRNYQFDFLRPTHSLYGYYNRMVESYQKIMQPPPGMIEALVKEAADPDLKWKTLEDARKRTEWERGRRKREDIEAKQREEEAAAYAAIDWQDFVVVETIEFTQNDMDLELPPPTSVERLKSMSMAEKRMASMVMEETGAGPTGGEQLLPEGGAAQEEMEIEDEEEEEAKTLRIKAEQEQARAREVQTAALQSKGIKIKKDYVPKGINRGATVQMGKCPYCNQSIPENELSEHIRIELLDPKWKEQRAQLEMRRAQAQQLVQGADVSASLRNLAAQRTDLFGDESDEAARKQREEEALRARKEREKIIWDGHTNSAQKTADTFQTQFTLDEQIKKMHSQMGLAGETPANAAGPQAGPGIVPSTAPSAAAPSMPNFAHLPPALAASLPKPGGGSAYAGATISAAPTGPTTHEYISAPAAAGPSVHPSRQAQMSGQDAGAPPPPLAGNVHARDEDPSAERPVFKRPKIEKLPYPQMYSEIDWQSLHPDPISLSVQLPSMPDKPEWKLDGSIITVPDLPVSFTFGTVRERIKRVVDADLPISRLRLDYMGKVMNNGATLASVNLDDGDLIVMAVKKK</sequence>
<dbReference type="SUPFAM" id="SSF54236">
    <property type="entry name" value="Ubiquitin-like"/>
    <property type="match status" value="1"/>
</dbReference>
<dbReference type="InterPro" id="IPR035967">
    <property type="entry name" value="SWAP/Surp_sf"/>
</dbReference>
<dbReference type="InterPro" id="IPR000626">
    <property type="entry name" value="Ubiquitin-like_dom"/>
</dbReference>
<dbReference type="SMART" id="SM00648">
    <property type="entry name" value="SWAP"/>
    <property type="match status" value="2"/>
</dbReference>
<evidence type="ECO:0000313" key="12">
    <source>
        <dbReference type="Proteomes" id="UP001182556"/>
    </source>
</evidence>
<dbReference type="GO" id="GO:0071004">
    <property type="term" value="C:U2-type prespliceosome"/>
    <property type="evidence" value="ECO:0007669"/>
    <property type="project" value="TreeGrafter"/>
</dbReference>
<feature type="compositionally biased region" description="Basic and acidic residues" evidence="8">
    <location>
        <begin position="651"/>
        <end position="662"/>
    </location>
</feature>